<name>W9XVW6_9EURO</name>
<organism evidence="2 3">
    <name type="scientific">Capronia epimyces CBS 606.96</name>
    <dbReference type="NCBI Taxonomy" id="1182542"/>
    <lineage>
        <taxon>Eukaryota</taxon>
        <taxon>Fungi</taxon>
        <taxon>Dikarya</taxon>
        <taxon>Ascomycota</taxon>
        <taxon>Pezizomycotina</taxon>
        <taxon>Eurotiomycetes</taxon>
        <taxon>Chaetothyriomycetidae</taxon>
        <taxon>Chaetothyriales</taxon>
        <taxon>Herpotrichiellaceae</taxon>
        <taxon>Capronia</taxon>
    </lineage>
</organism>
<proteinExistence type="predicted"/>
<accession>W9XVW6</accession>
<dbReference type="RefSeq" id="XP_007733333.1">
    <property type="nucleotide sequence ID" value="XM_007735143.1"/>
</dbReference>
<dbReference type="STRING" id="1182542.W9XVW6"/>
<feature type="coiled-coil region" evidence="1">
    <location>
        <begin position="102"/>
        <end position="129"/>
    </location>
</feature>
<dbReference type="OrthoDB" id="432685at2759"/>
<protein>
    <submittedName>
        <fullName evidence="2">Uncharacterized protein</fullName>
    </submittedName>
</protein>
<dbReference type="GeneID" id="19169133"/>
<dbReference type="PANTHER" id="PTHR41390">
    <property type="entry name" value="CHROMOSOME 7, WHOLE GENOME SHOTGUN SEQUENCE"/>
    <property type="match status" value="1"/>
</dbReference>
<dbReference type="EMBL" id="AMGY01000004">
    <property type="protein sequence ID" value="EXJ84348.1"/>
    <property type="molecule type" value="Genomic_DNA"/>
</dbReference>
<evidence type="ECO:0000313" key="3">
    <source>
        <dbReference type="Proteomes" id="UP000019478"/>
    </source>
</evidence>
<sequence length="146" mass="15020">MANSLEDCRSALLAGPLSPDTGLHRIAASGIAGSCAGAVAAAFLPRGSFVSGSIMLGIIAAASQAGINTIDNSSPTPALSSRFKQKLLGLIPMKSLTDDEYAHLLQDKLLKLEAEISILDDQIATLRAASKQQAQGQTGRSKNATS</sequence>
<evidence type="ECO:0000313" key="2">
    <source>
        <dbReference type="EMBL" id="EXJ84348.1"/>
    </source>
</evidence>
<gene>
    <name evidence="2" type="ORF">A1O3_05015</name>
</gene>
<keyword evidence="1" id="KW-0175">Coiled coil</keyword>
<evidence type="ECO:0000256" key="1">
    <source>
        <dbReference type="SAM" id="Coils"/>
    </source>
</evidence>
<keyword evidence="3" id="KW-1185">Reference proteome</keyword>
<dbReference type="HOGENOM" id="CLU_1777197_0_0_1"/>
<comment type="caution">
    <text evidence="2">The sequence shown here is derived from an EMBL/GenBank/DDBJ whole genome shotgun (WGS) entry which is preliminary data.</text>
</comment>
<dbReference type="Proteomes" id="UP000019478">
    <property type="component" value="Unassembled WGS sequence"/>
</dbReference>
<dbReference type="PANTHER" id="PTHR41390:SF1">
    <property type="entry name" value="NADH-UBIQUINONE OXIDOREDUCTASE 213 KDA SUBUNIT"/>
    <property type="match status" value="1"/>
</dbReference>
<reference evidence="2 3" key="1">
    <citation type="submission" date="2013-03" db="EMBL/GenBank/DDBJ databases">
        <title>The Genome Sequence of Capronia epimyces CBS 606.96.</title>
        <authorList>
            <consortium name="The Broad Institute Genomics Platform"/>
            <person name="Cuomo C."/>
            <person name="de Hoog S."/>
            <person name="Gorbushina A."/>
            <person name="Walker B."/>
            <person name="Young S.K."/>
            <person name="Zeng Q."/>
            <person name="Gargeya S."/>
            <person name="Fitzgerald M."/>
            <person name="Haas B."/>
            <person name="Abouelleil A."/>
            <person name="Allen A.W."/>
            <person name="Alvarado L."/>
            <person name="Arachchi H.M."/>
            <person name="Berlin A.M."/>
            <person name="Chapman S.B."/>
            <person name="Gainer-Dewar J."/>
            <person name="Goldberg J."/>
            <person name="Griggs A."/>
            <person name="Gujja S."/>
            <person name="Hansen M."/>
            <person name="Howarth C."/>
            <person name="Imamovic A."/>
            <person name="Ireland A."/>
            <person name="Larimer J."/>
            <person name="McCowan C."/>
            <person name="Murphy C."/>
            <person name="Pearson M."/>
            <person name="Poon T.W."/>
            <person name="Priest M."/>
            <person name="Roberts A."/>
            <person name="Saif S."/>
            <person name="Shea T."/>
            <person name="Sisk P."/>
            <person name="Sykes S."/>
            <person name="Wortman J."/>
            <person name="Nusbaum C."/>
            <person name="Birren B."/>
        </authorList>
    </citation>
    <scope>NUCLEOTIDE SEQUENCE [LARGE SCALE GENOMIC DNA]</scope>
    <source>
        <strain evidence="2 3">CBS 606.96</strain>
    </source>
</reference>
<dbReference type="AlphaFoldDB" id="W9XVW6"/>